<feature type="domain" description="Metalloprotease TldD/E N-terminal" evidence="2">
    <location>
        <begin position="45"/>
        <end position="109"/>
    </location>
</feature>
<evidence type="ECO:0000259" key="4">
    <source>
        <dbReference type="Pfam" id="PF19290"/>
    </source>
</evidence>
<protein>
    <submittedName>
        <fullName evidence="5">Metalloprotease PmbA</fullName>
        <ecNumber evidence="5">3.4.24.-</ecNumber>
    </submittedName>
</protein>
<dbReference type="PANTHER" id="PTHR43421:SF1">
    <property type="entry name" value="METALLOPROTEASE PMBA"/>
    <property type="match status" value="1"/>
</dbReference>
<evidence type="ECO:0000256" key="1">
    <source>
        <dbReference type="ARBA" id="ARBA00005836"/>
    </source>
</evidence>
<reference evidence="5 6" key="1">
    <citation type="submission" date="2024-01" db="EMBL/GenBank/DDBJ databases">
        <title>Novel species of the genus Luteimonas isolated from rivers.</title>
        <authorList>
            <person name="Lu H."/>
        </authorList>
    </citation>
    <scope>NUCLEOTIDE SEQUENCE [LARGE SCALE GENOMIC DNA]</scope>
    <source>
        <strain evidence="5 6">FXH3W</strain>
    </source>
</reference>
<dbReference type="Pfam" id="PF01523">
    <property type="entry name" value="PmbA_TldD_1st"/>
    <property type="match status" value="1"/>
</dbReference>
<feature type="domain" description="Metalloprotease TldD/E C-terminal" evidence="3">
    <location>
        <begin position="250"/>
        <end position="458"/>
    </location>
</feature>
<evidence type="ECO:0000313" key="5">
    <source>
        <dbReference type="EMBL" id="MEF2156327.1"/>
    </source>
</evidence>
<dbReference type="InterPro" id="IPR047657">
    <property type="entry name" value="PmbA"/>
</dbReference>
<evidence type="ECO:0000259" key="2">
    <source>
        <dbReference type="Pfam" id="PF01523"/>
    </source>
</evidence>
<dbReference type="Gene3D" id="3.30.2290.10">
    <property type="entry name" value="PmbA/TldD superfamily"/>
    <property type="match status" value="1"/>
</dbReference>
<keyword evidence="5" id="KW-0378">Hydrolase</keyword>
<dbReference type="InterPro" id="IPR045570">
    <property type="entry name" value="Metalloprtase-TldD/E_cen_dom"/>
</dbReference>
<keyword evidence="5" id="KW-0482">Metalloprotease</keyword>
<comment type="similarity">
    <text evidence="1">Belongs to the peptidase U62 family.</text>
</comment>
<dbReference type="InterPro" id="IPR036059">
    <property type="entry name" value="TldD/PmbA_sf"/>
</dbReference>
<dbReference type="Pfam" id="PF19290">
    <property type="entry name" value="PmbA_TldD_2nd"/>
    <property type="match status" value="1"/>
</dbReference>
<feature type="domain" description="Metalloprotease TldD/E central" evidence="4">
    <location>
        <begin position="137"/>
        <end position="243"/>
    </location>
</feature>
<proteinExistence type="inferred from homology"/>
<comment type="caution">
    <text evidence="5">The sequence shown here is derived from an EMBL/GenBank/DDBJ whole genome shotgun (WGS) entry which is preliminary data.</text>
</comment>
<evidence type="ECO:0000313" key="6">
    <source>
        <dbReference type="Proteomes" id="UP001356170"/>
    </source>
</evidence>
<dbReference type="EMBL" id="JAZHBO010000002">
    <property type="protein sequence ID" value="MEF2156327.1"/>
    <property type="molecule type" value="Genomic_DNA"/>
</dbReference>
<evidence type="ECO:0000259" key="3">
    <source>
        <dbReference type="Pfam" id="PF19289"/>
    </source>
</evidence>
<sequence length="459" mass="49043">MTLFDTRDFAYAAPDGSEARAALARLAPVVDRLLEDARSQGADAAEVGCSESDGLNVGIRLGEVETLERNRDRSVAITVYRDGRKGSASTADLSDASLTATVRQALAIAAYTEVDPESGLADREWLATTPQDFDLWHPWDISVEQAIDQAIACEAAGRSVSAEIRNSEGASVATGSGVSLYGNSHGFRGASAGTHHSIGCAFIAGEGELMQREGWYDFRIRGDELEDPESIGRHAAERALSRLNPQSIPTGQYPILFDREMARGLIGHLLGALSGGAQYRKTSFLTDSIGESVLPEWVSLTEDPYRLRGLNSAWFDGDGVATQATDIITDGRVARYLLGTYSARKLGLQSTGNAGGSHNLQISTNANDRNELLSRMGTGVLVTQLMGQGVNGITGDYSRGASGFWVENGEIQYPVDGITIAGNLRDMYARIVGIGADIDHRSQHRIGSILVENMTVAGS</sequence>
<name>A0ABU7V0M4_9GAMM</name>
<dbReference type="InterPro" id="IPR035068">
    <property type="entry name" value="TldD/PmbA_N"/>
</dbReference>
<organism evidence="5 6">
    <name type="scientific">Aquilutibacter rugosus</name>
    <dbReference type="NCBI Taxonomy" id="3115820"/>
    <lineage>
        <taxon>Bacteria</taxon>
        <taxon>Pseudomonadati</taxon>
        <taxon>Pseudomonadota</taxon>
        <taxon>Gammaproteobacteria</taxon>
        <taxon>Lysobacterales</taxon>
        <taxon>Lysobacteraceae</taxon>
        <taxon>Aquilutibacter</taxon>
    </lineage>
</organism>
<dbReference type="SUPFAM" id="SSF111283">
    <property type="entry name" value="Putative modulator of DNA gyrase, PmbA/TldD"/>
    <property type="match status" value="1"/>
</dbReference>
<dbReference type="NCBIfam" id="NF008268">
    <property type="entry name" value="PRK11040.1"/>
    <property type="match status" value="1"/>
</dbReference>
<dbReference type="InterPro" id="IPR002510">
    <property type="entry name" value="Metalloprtase-TldD/E_N"/>
</dbReference>
<dbReference type="Pfam" id="PF19289">
    <property type="entry name" value="PmbA_TldD_3rd"/>
    <property type="match status" value="1"/>
</dbReference>
<keyword evidence="5" id="KW-0645">Protease</keyword>
<dbReference type="PANTHER" id="PTHR43421">
    <property type="entry name" value="METALLOPROTEASE PMBA"/>
    <property type="match status" value="1"/>
</dbReference>
<dbReference type="InterPro" id="IPR045569">
    <property type="entry name" value="Metalloprtase-TldD/E_C"/>
</dbReference>
<accession>A0ABU7V0M4</accession>
<keyword evidence="6" id="KW-1185">Reference proteome</keyword>
<dbReference type="GO" id="GO:0008237">
    <property type="term" value="F:metallopeptidase activity"/>
    <property type="evidence" value="ECO:0007669"/>
    <property type="project" value="UniProtKB-KW"/>
</dbReference>
<dbReference type="EC" id="3.4.24.-" evidence="5"/>
<gene>
    <name evidence="5" type="primary">pmbA</name>
    <name evidence="5" type="ORF">V3390_08840</name>
</gene>
<dbReference type="Proteomes" id="UP001356170">
    <property type="component" value="Unassembled WGS sequence"/>
</dbReference>